<proteinExistence type="predicted"/>
<keyword evidence="5" id="KW-1185">Reference proteome</keyword>
<evidence type="ECO:0000313" key="5">
    <source>
        <dbReference type="Proteomes" id="UP000198393"/>
    </source>
</evidence>
<name>A0A239JXF5_EKHLU</name>
<keyword evidence="4" id="KW-0675">Receptor</keyword>
<sequence>MHVSYKKAKHIHMKTIYLLLFLSMAIILPAQRKKKSDEIPPATPADQRWEGYQQRLKLEDGSLVKNIPFRNVGPTVMSGRVVDLAVDPSDPSHFYAAYASGSLWETKNNGTSFDPIFDNQIVMTIGDIAVDWENDIIYVGSGENNSSRSSYSGYGIFKSSDNGESWENIGLTETHHIGRIILHPEDPNIIWVAALGHLYSENPERGVYKSTDGGKTWNKTLFVNNRTGIVELIMHPDNPDLLIAGAWEKDRKAWNFTEAGPGTAIYRSEDGGDTWNEIPDDSGFPDTDGTGRVGLAFAPSDANVVYAILDNQDRRPKEEEDDEGLSKDELRTMSNQQFLDLENKEINQFLDDNGFPREYNAVDIKKDIEAGKVKPIDLVIYTEDANSLLFDTPVKGGEMYRSDDAGKTWTKTHEDYIENMIFSYGYYFGQVRVDTQNPDVVYTMGVPIVRSEDGGKTFKNINEANVHVDHHALWINPADPRHLILGNDGGVYVSYDTGETWINCNSPSVGQFYSIAVDMTEPYNVYGGLQDNGVWKGPSTYEYSRRWYQDGKYPYERLMGGDGMQVAIDTRDNTTVYTGYQFGNYFRINTETGDRKYITPRHKLGDAPYRWNWEAPITLSVHNQDIVYFGSNRFHRSMNKGDDFETLSDDLTKGGKKGDVSYGTLTTISESPTRFGLIYVGSDDGLIHRSDNTGESWTKITDGLPENFWVSTVVASAHNEARVYASLNGYRWDNFRAMVYMSEDYGRTWKDISSNLPLEPVNVVKEDPVNEKIVYVGTDHGVYVSIDGGENYHAFSEGLPNTPVHDLIVHPRENELVLGTHGRGIYIGDASLVQEVNNEILAKTLHAFPMDAVTYSSRWGSKTWAWGDVIEAKTNVSFYSSTNGDGKVEIIFKDQVVSSTEIDADKGINILELPLETDESFKDLLEEEQKEEYEAAENGDFHLVVGEYTVRITIGDTNVETPLTIKAPRERPGRKE</sequence>
<evidence type="ECO:0000313" key="4">
    <source>
        <dbReference type="EMBL" id="SNT10571.1"/>
    </source>
</evidence>
<dbReference type="InterPro" id="IPR015943">
    <property type="entry name" value="WD40/YVTN_repeat-like_dom_sf"/>
</dbReference>
<dbReference type="SUPFAM" id="SSF50939">
    <property type="entry name" value="Sialidases"/>
    <property type="match status" value="2"/>
</dbReference>
<organism evidence="4 5">
    <name type="scientific">Ekhidna lutea</name>
    <dbReference type="NCBI Taxonomy" id="447679"/>
    <lineage>
        <taxon>Bacteria</taxon>
        <taxon>Pseudomonadati</taxon>
        <taxon>Bacteroidota</taxon>
        <taxon>Cytophagia</taxon>
        <taxon>Cytophagales</taxon>
        <taxon>Reichenbachiellaceae</taxon>
        <taxon>Ekhidna</taxon>
    </lineage>
</organism>
<feature type="compositionally biased region" description="Basic and acidic residues" evidence="2">
    <location>
        <begin position="311"/>
        <end position="330"/>
    </location>
</feature>
<dbReference type="AlphaFoldDB" id="A0A239JXF5"/>
<dbReference type="PANTHER" id="PTHR12106">
    <property type="entry name" value="SORTILIN RELATED"/>
    <property type="match status" value="1"/>
</dbReference>
<dbReference type="EMBL" id="FZPD01000004">
    <property type="protein sequence ID" value="SNT10571.1"/>
    <property type="molecule type" value="Genomic_DNA"/>
</dbReference>
<keyword evidence="1" id="KW-0677">Repeat</keyword>
<dbReference type="PANTHER" id="PTHR12106:SF27">
    <property type="entry name" value="SORTILIN-RELATED RECEPTOR"/>
    <property type="match status" value="1"/>
</dbReference>
<dbReference type="InterPro" id="IPR050310">
    <property type="entry name" value="VPS10-sortilin"/>
</dbReference>
<evidence type="ECO:0000256" key="1">
    <source>
        <dbReference type="ARBA" id="ARBA00022737"/>
    </source>
</evidence>
<dbReference type="InterPro" id="IPR031778">
    <property type="entry name" value="Sortilin_N"/>
</dbReference>
<gene>
    <name evidence="4" type="ORF">SAMN05421640_2299</name>
</gene>
<evidence type="ECO:0000259" key="3">
    <source>
        <dbReference type="Pfam" id="PF15902"/>
    </source>
</evidence>
<dbReference type="InterPro" id="IPR036278">
    <property type="entry name" value="Sialidase_sf"/>
</dbReference>
<feature type="domain" description="Sortilin N-terminal" evidence="3">
    <location>
        <begin position="156"/>
        <end position="281"/>
    </location>
</feature>
<feature type="domain" description="Sortilin N-terminal" evidence="3">
    <location>
        <begin position="738"/>
        <end position="828"/>
    </location>
</feature>
<dbReference type="Gene3D" id="2.130.10.10">
    <property type="entry name" value="YVTN repeat-like/Quinoprotein amine dehydrogenase"/>
    <property type="match status" value="4"/>
</dbReference>
<protein>
    <submittedName>
        <fullName evidence="4">Sortilin, neurotensin receptor 3</fullName>
    </submittedName>
</protein>
<accession>A0A239JXF5</accession>
<dbReference type="Pfam" id="PF15902">
    <property type="entry name" value="Sortilin-Vps10"/>
    <property type="match status" value="2"/>
</dbReference>
<reference evidence="4 5" key="1">
    <citation type="submission" date="2017-06" db="EMBL/GenBank/DDBJ databases">
        <authorList>
            <person name="Kim H.J."/>
            <person name="Triplett B.A."/>
        </authorList>
    </citation>
    <scope>NUCLEOTIDE SEQUENCE [LARGE SCALE GENOMIC DNA]</scope>
    <source>
        <strain evidence="4 5">DSM 19307</strain>
    </source>
</reference>
<dbReference type="Proteomes" id="UP000198393">
    <property type="component" value="Unassembled WGS sequence"/>
</dbReference>
<dbReference type="CDD" id="cd15482">
    <property type="entry name" value="Sialidase_non-viral"/>
    <property type="match status" value="2"/>
</dbReference>
<evidence type="ECO:0000256" key="2">
    <source>
        <dbReference type="SAM" id="MobiDB-lite"/>
    </source>
</evidence>
<feature type="region of interest" description="Disordered" evidence="2">
    <location>
        <begin position="310"/>
        <end position="330"/>
    </location>
</feature>